<organism evidence="1 2">
    <name type="scientific">Albula glossodonta</name>
    <name type="common">roundjaw bonefish</name>
    <dbReference type="NCBI Taxonomy" id="121402"/>
    <lineage>
        <taxon>Eukaryota</taxon>
        <taxon>Metazoa</taxon>
        <taxon>Chordata</taxon>
        <taxon>Craniata</taxon>
        <taxon>Vertebrata</taxon>
        <taxon>Euteleostomi</taxon>
        <taxon>Actinopterygii</taxon>
        <taxon>Neopterygii</taxon>
        <taxon>Teleostei</taxon>
        <taxon>Albuliformes</taxon>
        <taxon>Albulidae</taxon>
        <taxon>Albula</taxon>
    </lineage>
</organism>
<proteinExistence type="predicted"/>
<evidence type="ECO:0000313" key="2">
    <source>
        <dbReference type="Proteomes" id="UP000824540"/>
    </source>
</evidence>
<gene>
    <name evidence="1" type="ORF">JZ751_002128</name>
</gene>
<comment type="caution">
    <text evidence="1">The sequence shown here is derived from an EMBL/GenBank/DDBJ whole genome shotgun (WGS) entry which is preliminary data.</text>
</comment>
<dbReference type="InterPro" id="IPR036179">
    <property type="entry name" value="Ig-like_dom_sf"/>
</dbReference>
<accession>A0A8T2P4J1</accession>
<name>A0A8T2P4J1_9TELE</name>
<dbReference type="Proteomes" id="UP000824540">
    <property type="component" value="Unassembled WGS sequence"/>
</dbReference>
<dbReference type="InterPro" id="IPR013783">
    <property type="entry name" value="Ig-like_fold"/>
</dbReference>
<reference evidence="1" key="1">
    <citation type="thesis" date="2021" institute="BYU ScholarsArchive" country="Provo, UT, USA">
        <title>Applications of and Algorithms for Genome Assembly and Genomic Analyses with an Emphasis on Marine Teleosts.</title>
        <authorList>
            <person name="Pickett B.D."/>
        </authorList>
    </citation>
    <scope>NUCLEOTIDE SEQUENCE</scope>
    <source>
        <strain evidence="1">HI-2016</strain>
    </source>
</reference>
<protein>
    <recommendedName>
        <fullName evidence="3">Ig-like domain-containing protein</fullName>
    </recommendedName>
</protein>
<dbReference type="SUPFAM" id="SSF48726">
    <property type="entry name" value="Immunoglobulin"/>
    <property type="match status" value="1"/>
</dbReference>
<evidence type="ECO:0000313" key="1">
    <source>
        <dbReference type="EMBL" id="KAG9348393.1"/>
    </source>
</evidence>
<keyword evidence="2" id="KW-1185">Reference proteome</keyword>
<dbReference type="OrthoDB" id="8923370at2759"/>
<dbReference type="AlphaFoldDB" id="A0A8T2P4J1"/>
<sequence>MVNGTELDTQTDFRYSLIEGSLLISEPSEGRDSGRYQCKVANSLGTILSREALLQSLYKPPIQKRTADLQWRVIDGAVATNRHLVHLDPAGAFHHRGSSDSSLGQITLFGPHLTRQVFSGHMTAASLNSGPTEVANFGLRCDAELIGWSVWHRAPAGVQHPAETTAIREYRFLERVYMDLRFPSRTLPKASHCLRQPSFFPSCILVPCVPQWTGVSMGTLTDLGNFTGRTRGGVSVREGQGVVLMCTPPSHSPGNHPLSPHTATI</sequence>
<evidence type="ECO:0008006" key="3">
    <source>
        <dbReference type="Google" id="ProtNLM"/>
    </source>
</evidence>
<dbReference type="EMBL" id="JAFBMS010000011">
    <property type="protein sequence ID" value="KAG9348393.1"/>
    <property type="molecule type" value="Genomic_DNA"/>
</dbReference>
<dbReference type="Gene3D" id="2.60.40.10">
    <property type="entry name" value="Immunoglobulins"/>
    <property type="match status" value="1"/>
</dbReference>